<gene>
    <name evidence="2" type="ORF">D7223_13215</name>
</gene>
<reference evidence="2 3" key="1">
    <citation type="journal article" date="2004" name="Syst. Appl. Microbiol.">
        <title>Cryptoendolithic actinomycetes from antarctic sandstone rock samples: Micromonospora endolithica sp. nov. and two isolates related to Micromonospora coerulea Jensen 1932.</title>
        <authorList>
            <person name="Hirsch P."/>
            <person name="Mevs U."/>
            <person name="Kroppenstedt R.M."/>
            <person name="Schumann P."/>
            <person name="Stackebrandt E."/>
        </authorList>
    </citation>
    <scope>NUCLEOTIDE SEQUENCE [LARGE SCALE GENOMIC DNA]</scope>
    <source>
        <strain evidence="2 3">JCM 12677</strain>
    </source>
</reference>
<name>A0A3A9ZK62_9ACTN</name>
<keyword evidence="3" id="KW-1185">Reference proteome</keyword>
<evidence type="ECO:0000313" key="3">
    <source>
        <dbReference type="Proteomes" id="UP000281726"/>
    </source>
</evidence>
<evidence type="ECO:0000256" key="1">
    <source>
        <dbReference type="SAM" id="SignalP"/>
    </source>
</evidence>
<organism evidence="2 3">
    <name type="scientific">Micromonospora endolithica</name>
    <dbReference type="NCBI Taxonomy" id="230091"/>
    <lineage>
        <taxon>Bacteria</taxon>
        <taxon>Bacillati</taxon>
        <taxon>Actinomycetota</taxon>
        <taxon>Actinomycetes</taxon>
        <taxon>Micromonosporales</taxon>
        <taxon>Micromonosporaceae</taxon>
        <taxon>Micromonospora</taxon>
    </lineage>
</organism>
<dbReference type="EMBL" id="RBAK01000004">
    <property type="protein sequence ID" value="RKN47706.1"/>
    <property type="molecule type" value="Genomic_DNA"/>
</dbReference>
<protein>
    <submittedName>
        <fullName evidence="2">Uncharacterized protein</fullName>
    </submittedName>
</protein>
<proteinExistence type="predicted"/>
<feature type="chain" id="PRO_5017386530" evidence="1">
    <location>
        <begin position="33"/>
        <end position="135"/>
    </location>
</feature>
<dbReference type="AlphaFoldDB" id="A0A3A9ZK62"/>
<keyword evidence="1" id="KW-0732">Signal</keyword>
<comment type="caution">
    <text evidence="2">The sequence shown here is derived from an EMBL/GenBank/DDBJ whole genome shotgun (WGS) entry which is preliminary data.</text>
</comment>
<dbReference type="RefSeq" id="WP_120728656.1">
    <property type="nucleotide sequence ID" value="NZ_RBAK01000004.1"/>
</dbReference>
<dbReference type="Proteomes" id="UP000281726">
    <property type="component" value="Unassembled WGS sequence"/>
</dbReference>
<accession>A0A3A9ZK62</accession>
<sequence>MRLKRTIGKGSTLAAVGLAAAAVLAVPAPASAAVSAALLGTWYNNYGNVLSIREDGGHGTPAGTCGDLILKDVNVVDGAGLVLTGQYRTAAAEGVIDGQVRCVSYTYTNVLITVNAAQNQFTVTGGVNTTYTRAA</sequence>
<feature type="signal peptide" evidence="1">
    <location>
        <begin position="1"/>
        <end position="32"/>
    </location>
</feature>
<evidence type="ECO:0000313" key="2">
    <source>
        <dbReference type="EMBL" id="RKN47706.1"/>
    </source>
</evidence>